<reference evidence="6 7" key="1">
    <citation type="journal article" date="2015" name="Genome Announc.">
        <title>Expanding the biotechnology potential of lactobacilli through comparative genomics of 213 strains and associated genera.</title>
        <authorList>
            <person name="Sun Z."/>
            <person name="Harris H.M."/>
            <person name="McCann A."/>
            <person name="Guo C."/>
            <person name="Argimon S."/>
            <person name="Zhang W."/>
            <person name="Yang X."/>
            <person name="Jeffery I.B."/>
            <person name="Cooney J.C."/>
            <person name="Kagawa T.F."/>
            <person name="Liu W."/>
            <person name="Song Y."/>
            <person name="Salvetti E."/>
            <person name="Wrobel A."/>
            <person name="Rasinkangas P."/>
            <person name="Parkhill J."/>
            <person name="Rea M.C."/>
            <person name="O'Sullivan O."/>
            <person name="Ritari J."/>
            <person name="Douillard F.P."/>
            <person name="Paul Ross R."/>
            <person name="Yang R."/>
            <person name="Briner A.E."/>
            <person name="Felis G.E."/>
            <person name="de Vos W.M."/>
            <person name="Barrangou R."/>
            <person name="Klaenhammer T.R."/>
            <person name="Caufield P.W."/>
            <person name="Cui Y."/>
            <person name="Zhang H."/>
            <person name="O'Toole P.W."/>
        </authorList>
    </citation>
    <scope>NUCLEOTIDE SEQUENCE [LARGE SCALE GENOMIC DNA]</scope>
    <source>
        <strain evidence="6 7">DSM 20253</strain>
    </source>
</reference>
<dbReference type="PANTHER" id="PTHR31756">
    <property type="entry name" value="PYRUVATE, PHOSPHATE DIKINASE REGULATORY PROTEIN 1, CHLOROPLASTIC"/>
    <property type="match status" value="1"/>
</dbReference>
<evidence type="ECO:0000313" key="6">
    <source>
        <dbReference type="EMBL" id="KRM99306.1"/>
    </source>
</evidence>
<name>A0A0R2D807_9LACO</name>
<comment type="caution">
    <text evidence="6">The sequence shown here is derived from an EMBL/GenBank/DDBJ whole genome shotgun (WGS) entry which is preliminary data.</text>
</comment>
<keyword evidence="7" id="KW-1185">Reference proteome</keyword>
<dbReference type="EMBL" id="AYYI01000016">
    <property type="protein sequence ID" value="KRM99306.1"/>
    <property type="molecule type" value="Genomic_DNA"/>
</dbReference>
<keyword evidence="1 5" id="KW-0723">Serine/threonine-protein kinase</keyword>
<evidence type="ECO:0000256" key="2">
    <source>
        <dbReference type="ARBA" id="ARBA00022679"/>
    </source>
</evidence>
<dbReference type="EC" id="2.7.4.27" evidence="5"/>
<dbReference type="Pfam" id="PF03618">
    <property type="entry name" value="Kinase-PPPase"/>
    <property type="match status" value="1"/>
</dbReference>
<evidence type="ECO:0000256" key="1">
    <source>
        <dbReference type="ARBA" id="ARBA00022527"/>
    </source>
</evidence>
<comment type="function">
    <text evidence="5">Bifunctional serine/threonine kinase and phosphorylase involved in the regulation of the pyruvate, phosphate dikinase (PPDK) by catalyzing its phosphorylation/dephosphorylation.</text>
</comment>
<dbReference type="GO" id="GO:0004674">
    <property type="term" value="F:protein serine/threonine kinase activity"/>
    <property type="evidence" value="ECO:0007669"/>
    <property type="project" value="UniProtKB-UniRule"/>
</dbReference>
<dbReference type="Proteomes" id="UP000051638">
    <property type="component" value="Unassembled WGS sequence"/>
</dbReference>
<protein>
    <recommendedName>
        <fullName evidence="5">Putative pyruvate, phosphate dikinase regulatory protein</fullName>
        <shortName evidence="5">PPDK regulatory protein</shortName>
        <ecNumber evidence="5">2.7.11.32</ecNumber>
        <ecNumber evidence="5">2.7.4.27</ecNumber>
    </recommendedName>
</protein>
<dbReference type="GO" id="GO:0005524">
    <property type="term" value="F:ATP binding"/>
    <property type="evidence" value="ECO:0007669"/>
    <property type="project" value="InterPro"/>
</dbReference>
<comment type="catalytic activity">
    <reaction evidence="5">
        <text>N(tele)-phospho-L-histidyl/L-threonyl-[pyruvate, phosphate dikinase] + ADP = N(tele)-phospho-L-histidyl/O-phospho-L-threonyl-[pyruvate, phosphate dikinase] + AMP + H(+)</text>
        <dbReference type="Rhea" id="RHEA:43692"/>
        <dbReference type="Rhea" id="RHEA-COMP:10650"/>
        <dbReference type="Rhea" id="RHEA-COMP:10651"/>
        <dbReference type="ChEBI" id="CHEBI:15378"/>
        <dbReference type="ChEBI" id="CHEBI:30013"/>
        <dbReference type="ChEBI" id="CHEBI:61977"/>
        <dbReference type="ChEBI" id="CHEBI:83586"/>
        <dbReference type="ChEBI" id="CHEBI:456215"/>
        <dbReference type="ChEBI" id="CHEBI:456216"/>
        <dbReference type="EC" id="2.7.11.32"/>
    </reaction>
</comment>
<dbReference type="HAMAP" id="MF_00921">
    <property type="entry name" value="PDRP"/>
    <property type="match status" value="1"/>
</dbReference>
<dbReference type="GO" id="GO:0043531">
    <property type="term" value="F:ADP binding"/>
    <property type="evidence" value="ECO:0007669"/>
    <property type="project" value="UniProtKB-UniRule"/>
</dbReference>
<dbReference type="EC" id="2.7.11.32" evidence="5"/>
<comment type="catalytic activity">
    <reaction evidence="5">
        <text>N(tele)-phospho-L-histidyl/O-phospho-L-threonyl-[pyruvate, phosphate dikinase] + phosphate + H(+) = N(tele)-phospho-L-histidyl/L-threonyl-[pyruvate, phosphate dikinase] + diphosphate</text>
        <dbReference type="Rhea" id="RHEA:43696"/>
        <dbReference type="Rhea" id="RHEA-COMP:10650"/>
        <dbReference type="Rhea" id="RHEA-COMP:10651"/>
        <dbReference type="ChEBI" id="CHEBI:15378"/>
        <dbReference type="ChEBI" id="CHEBI:30013"/>
        <dbReference type="ChEBI" id="CHEBI:33019"/>
        <dbReference type="ChEBI" id="CHEBI:43474"/>
        <dbReference type="ChEBI" id="CHEBI:61977"/>
        <dbReference type="ChEBI" id="CHEBI:83586"/>
        <dbReference type="EC" id="2.7.4.27"/>
    </reaction>
</comment>
<evidence type="ECO:0000256" key="3">
    <source>
        <dbReference type="ARBA" id="ARBA00022741"/>
    </source>
</evidence>
<sequence length="265" mass="29262">MFWVVIYIISDAVGATAKRVVQATLLQYPALTPDIRTYPFVNKVAELKPILADAVKEQAIVVVTFVTPALVDYATDFAQQHQLQLVDYMSPLMQVLGQHSPQPPLAQPGILHTINADYFKKVAALDFAVAHDDGQNLQTLTQADLVILGVSRTSKTPVSLYLAEQRLKVANIPLLPNNPLNDAVYHLPHTQIVGLTISPERLQKVRQTRMAALGLTQDNYYTDVASIKAELAYAHQVFAQLKVTPIDTTERSVEETAALILKQLT</sequence>
<dbReference type="InterPro" id="IPR005177">
    <property type="entry name" value="Kinase-pyrophosphorylase"/>
</dbReference>
<keyword evidence="2 5" id="KW-0808">Transferase</keyword>
<keyword evidence="3 5" id="KW-0547">Nucleotide-binding</keyword>
<keyword evidence="4 5" id="KW-0418">Kinase</keyword>
<dbReference type="NCBIfam" id="NF003742">
    <property type="entry name" value="PRK05339.1"/>
    <property type="match status" value="1"/>
</dbReference>
<evidence type="ECO:0000256" key="4">
    <source>
        <dbReference type="ARBA" id="ARBA00022777"/>
    </source>
</evidence>
<comment type="similarity">
    <text evidence="5">Belongs to the pyruvate, phosphate/water dikinase regulatory protein family. PDRP subfamily.</text>
</comment>
<dbReference type="GO" id="GO:0016776">
    <property type="term" value="F:phosphotransferase activity, phosphate group as acceptor"/>
    <property type="evidence" value="ECO:0007669"/>
    <property type="project" value="UniProtKB-UniRule"/>
</dbReference>
<accession>A0A0R2D807</accession>
<dbReference type="PATRIC" id="fig|1423796.3.peg.432"/>
<dbReference type="InterPro" id="IPR026565">
    <property type="entry name" value="PPDK_reg"/>
</dbReference>
<organism evidence="6 7">
    <name type="scientific">Loigolactobacillus rennini DSM 20253</name>
    <dbReference type="NCBI Taxonomy" id="1423796"/>
    <lineage>
        <taxon>Bacteria</taxon>
        <taxon>Bacillati</taxon>
        <taxon>Bacillota</taxon>
        <taxon>Bacilli</taxon>
        <taxon>Lactobacillales</taxon>
        <taxon>Lactobacillaceae</taxon>
        <taxon>Loigolactobacillus</taxon>
    </lineage>
</organism>
<evidence type="ECO:0000256" key="5">
    <source>
        <dbReference type="HAMAP-Rule" id="MF_00921"/>
    </source>
</evidence>
<proteinExistence type="inferred from homology"/>
<dbReference type="PANTHER" id="PTHR31756:SF3">
    <property type="entry name" value="PYRUVATE, PHOSPHATE DIKINASE REGULATORY PROTEIN 1, CHLOROPLASTIC"/>
    <property type="match status" value="1"/>
</dbReference>
<dbReference type="STRING" id="1423796.FC24_GL000420"/>
<feature type="binding site" evidence="5">
    <location>
        <begin position="149"/>
        <end position="156"/>
    </location>
    <ligand>
        <name>ADP</name>
        <dbReference type="ChEBI" id="CHEBI:456216"/>
    </ligand>
</feature>
<gene>
    <name evidence="6" type="ORF">FC24_GL000420</name>
</gene>
<evidence type="ECO:0000313" key="7">
    <source>
        <dbReference type="Proteomes" id="UP000051638"/>
    </source>
</evidence>
<dbReference type="AlphaFoldDB" id="A0A0R2D807"/>